<dbReference type="EMBL" id="JBHTLQ010000019">
    <property type="protein sequence ID" value="MFD1190973.1"/>
    <property type="molecule type" value="Genomic_DNA"/>
</dbReference>
<evidence type="ECO:0000259" key="6">
    <source>
        <dbReference type="PROSITE" id="PS50111"/>
    </source>
</evidence>
<sequence length="531" mass="54672">MFKTIAEQRAFGHRLIGGVLWGLVLAVTGAALLLKGPWLALGLGAAALAGGATLAGASDKDGAGGRMAIAAALMGLVSLLVAAFKGHPWQIDLHMAYFAALAALVIYCDWRAILAGAAVVAVHHLTLSFLLPAAVFPGSAGLGRVMVHAVILIAEAAILMWVCQSIVGMFAVSSEAVSRAEASLDTAQKAMAEAEAAHLAEEQASQDRARLQASVDHERAQVTESLADGLARLADGDLSFRLNNAFAPQFEKLRHDYNAAISRLEQTIAAIKASTTGMHSSVRELDQAAASLSRRTESQAASLEETAAALDEITETISRSAGNAKRAAQVVSTAKTGAHESNQVVSDAVAAVGEIEASSAQIGQIIGVIDEIAFQTNLLALNAGVEAARAGDAGKGFAVVASEVRALAQRSAEAAKEIKSLIEASSEQVGAGVRLVGLTGEALQRIATQVNEIDGLVGEIASSAQEQASGLAQINSAINQMDQATQQNAAMVEESTAATRAVAHEAQALAEATERFRLSAGAGRPALKMAS</sequence>
<keyword evidence="1" id="KW-0145">Chemotaxis</keyword>
<proteinExistence type="inferred from homology"/>
<dbReference type="PROSITE" id="PS50885">
    <property type="entry name" value="HAMP"/>
    <property type="match status" value="1"/>
</dbReference>
<dbReference type="InterPro" id="IPR003660">
    <property type="entry name" value="HAMP_dom"/>
</dbReference>
<organism evidence="8 9">
    <name type="scientific">Phenylobacterium conjunctum</name>
    <dbReference type="NCBI Taxonomy" id="1298959"/>
    <lineage>
        <taxon>Bacteria</taxon>
        <taxon>Pseudomonadati</taxon>
        <taxon>Pseudomonadota</taxon>
        <taxon>Alphaproteobacteria</taxon>
        <taxon>Caulobacterales</taxon>
        <taxon>Caulobacteraceae</taxon>
        <taxon>Phenylobacterium</taxon>
    </lineage>
</organism>
<keyword evidence="3" id="KW-0807">Transducer</keyword>
<feature type="transmembrane region" description="Helical" evidence="5">
    <location>
        <begin position="38"/>
        <end position="57"/>
    </location>
</feature>
<dbReference type="PRINTS" id="PR00260">
    <property type="entry name" value="CHEMTRNSDUCR"/>
</dbReference>
<keyword evidence="5" id="KW-1133">Transmembrane helix</keyword>
<comment type="similarity">
    <text evidence="2">Belongs to the methyl-accepting chemotaxis (MCP) protein family.</text>
</comment>
<dbReference type="RefSeq" id="WP_374347945.1">
    <property type="nucleotide sequence ID" value="NZ_JBHTLQ010000019.1"/>
</dbReference>
<keyword evidence="5" id="KW-0812">Transmembrane</keyword>
<dbReference type="PROSITE" id="PS50111">
    <property type="entry name" value="CHEMOTAXIS_TRANSDUC_2"/>
    <property type="match status" value="1"/>
</dbReference>
<dbReference type="PANTHER" id="PTHR43531">
    <property type="entry name" value="PROTEIN ICFG"/>
    <property type="match status" value="1"/>
</dbReference>
<feature type="transmembrane region" description="Helical" evidence="5">
    <location>
        <begin position="64"/>
        <end position="83"/>
    </location>
</feature>
<evidence type="ECO:0000256" key="5">
    <source>
        <dbReference type="SAM" id="Phobius"/>
    </source>
</evidence>
<dbReference type="Proteomes" id="UP001597216">
    <property type="component" value="Unassembled WGS sequence"/>
</dbReference>
<evidence type="ECO:0000256" key="3">
    <source>
        <dbReference type="PROSITE-ProRule" id="PRU00284"/>
    </source>
</evidence>
<dbReference type="InterPro" id="IPR051310">
    <property type="entry name" value="MCP_chemotaxis"/>
</dbReference>
<dbReference type="Pfam" id="PF00015">
    <property type="entry name" value="MCPsignal"/>
    <property type="match status" value="1"/>
</dbReference>
<feature type="transmembrane region" description="Helical" evidence="5">
    <location>
        <begin position="89"/>
        <end position="107"/>
    </location>
</feature>
<gene>
    <name evidence="8" type="ORF">ACFQ27_10315</name>
</gene>
<protein>
    <submittedName>
        <fullName evidence="8">Methyl-accepting chemotaxis protein</fullName>
    </submittedName>
</protein>
<dbReference type="CDD" id="cd11386">
    <property type="entry name" value="MCP_signal"/>
    <property type="match status" value="1"/>
</dbReference>
<dbReference type="PANTHER" id="PTHR43531:SF11">
    <property type="entry name" value="METHYL-ACCEPTING CHEMOTAXIS PROTEIN 3"/>
    <property type="match status" value="1"/>
</dbReference>
<evidence type="ECO:0000256" key="1">
    <source>
        <dbReference type="ARBA" id="ARBA00022500"/>
    </source>
</evidence>
<evidence type="ECO:0000313" key="8">
    <source>
        <dbReference type="EMBL" id="MFD1190973.1"/>
    </source>
</evidence>
<dbReference type="SUPFAM" id="SSF58104">
    <property type="entry name" value="Methyl-accepting chemotaxis protein (MCP) signaling domain"/>
    <property type="match status" value="1"/>
</dbReference>
<keyword evidence="5" id="KW-0472">Membrane</keyword>
<reference evidence="9" key="1">
    <citation type="journal article" date="2019" name="Int. J. Syst. Evol. Microbiol.">
        <title>The Global Catalogue of Microorganisms (GCM) 10K type strain sequencing project: providing services to taxonomists for standard genome sequencing and annotation.</title>
        <authorList>
            <consortium name="The Broad Institute Genomics Platform"/>
            <consortium name="The Broad Institute Genome Sequencing Center for Infectious Disease"/>
            <person name="Wu L."/>
            <person name="Ma J."/>
        </authorList>
    </citation>
    <scope>NUCLEOTIDE SEQUENCE [LARGE SCALE GENOMIC DNA]</scope>
    <source>
        <strain evidence="9">CCUG 55074</strain>
    </source>
</reference>
<feature type="transmembrane region" description="Helical" evidence="5">
    <location>
        <begin position="114"/>
        <end position="135"/>
    </location>
</feature>
<dbReference type="SMART" id="SM00283">
    <property type="entry name" value="MA"/>
    <property type="match status" value="1"/>
</dbReference>
<dbReference type="InterPro" id="IPR004089">
    <property type="entry name" value="MCPsignal_dom"/>
</dbReference>
<evidence type="ECO:0000256" key="4">
    <source>
        <dbReference type="SAM" id="Coils"/>
    </source>
</evidence>
<evidence type="ECO:0000256" key="2">
    <source>
        <dbReference type="ARBA" id="ARBA00029447"/>
    </source>
</evidence>
<feature type="transmembrane region" description="Helical" evidence="5">
    <location>
        <begin position="147"/>
        <end position="172"/>
    </location>
</feature>
<feature type="coiled-coil region" evidence="4">
    <location>
        <begin position="177"/>
        <end position="204"/>
    </location>
</feature>
<feature type="transmembrane region" description="Helical" evidence="5">
    <location>
        <begin position="12"/>
        <end position="32"/>
    </location>
</feature>
<feature type="domain" description="HAMP" evidence="7">
    <location>
        <begin position="224"/>
        <end position="269"/>
    </location>
</feature>
<keyword evidence="9" id="KW-1185">Reference proteome</keyword>
<evidence type="ECO:0000259" key="7">
    <source>
        <dbReference type="PROSITE" id="PS50885"/>
    </source>
</evidence>
<keyword evidence="4" id="KW-0175">Coiled coil</keyword>
<dbReference type="Gene3D" id="1.10.287.950">
    <property type="entry name" value="Methyl-accepting chemotaxis protein"/>
    <property type="match status" value="1"/>
</dbReference>
<name>A0ABW3T200_9CAUL</name>
<accession>A0ABW3T200</accession>
<dbReference type="InterPro" id="IPR004090">
    <property type="entry name" value="Chemotax_Me-accpt_rcpt"/>
</dbReference>
<evidence type="ECO:0000313" key="9">
    <source>
        <dbReference type="Proteomes" id="UP001597216"/>
    </source>
</evidence>
<comment type="caution">
    <text evidence="8">The sequence shown here is derived from an EMBL/GenBank/DDBJ whole genome shotgun (WGS) entry which is preliminary data.</text>
</comment>
<feature type="domain" description="Methyl-accepting transducer" evidence="6">
    <location>
        <begin position="274"/>
        <end position="503"/>
    </location>
</feature>